<dbReference type="InterPro" id="IPR018485">
    <property type="entry name" value="FGGY_C"/>
</dbReference>
<evidence type="ECO:0000256" key="5">
    <source>
        <dbReference type="ARBA" id="ARBA00022840"/>
    </source>
</evidence>
<dbReference type="CDD" id="cd07769">
    <property type="entry name" value="ASKHA_NBD_FGGY_GK"/>
    <property type="match status" value="1"/>
</dbReference>
<dbReference type="PROSITE" id="PS00933">
    <property type="entry name" value="FGGY_KINASES_1"/>
    <property type="match status" value="1"/>
</dbReference>
<keyword evidence="2 7" id="KW-0808">Transferase</keyword>
<evidence type="ECO:0000256" key="4">
    <source>
        <dbReference type="ARBA" id="ARBA00022777"/>
    </source>
</evidence>
<dbReference type="Pfam" id="PF02782">
    <property type="entry name" value="FGGY_C"/>
    <property type="match status" value="1"/>
</dbReference>
<dbReference type="Gene3D" id="3.30.420.40">
    <property type="match status" value="2"/>
</dbReference>
<organism evidence="10 11">
    <name type="scientific">Aquirufa echingensis</name>
    <dbReference type="NCBI Taxonomy" id="3096516"/>
    <lineage>
        <taxon>Bacteria</taxon>
        <taxon>Pseudomonadati</taxon>
        <taxon>Bacteroidota</taxon>
        <taxon>Cytophagia</taxon>
        <taxon>Cytophagales</taxon>
        <taxon>Flectobacillaceae</taxon>
        <taxon>Aquirufa</taxon>
    </lineage>
</organism>
<comment type="similarity">
    <text evidence="1 7">Belongs to the FGGY kinase family.</text>
</comment>
<dbReference type="InterPro" id="IPR043129">
    <property type="entry name" value="ATPase_NBD"/>
</dbReference>
<feature type="domain" description="Carbohydrate kinase FGGY C-terminal" evidence="9">
    <location>
        <begin position="257"/>
        <end position="443"/>
    </location>
</feature>
<dbReference type="PANTHER" id="PTHR10196">
    <property type="entry name" value="SUGAR KINASE"/>
    <property type="match status" value="1"/>
</dbReference>
<evidence type="ECO:0000256" key="6">
    <source>
        <dbReference type="ARBA" id="ARBA00043149"/>
    </source>
</evidence>
<dbReference type="EMBL" id="JBBKYA010000001">
    <property type="protein sequence ID" value="MFD3274794.1"/>
    <property type="molecule type" value="Genomic_DNA"/>
</dbReference>
<keyword evidence="4 7" id="KW-0418">Kinase</keyword>
<evidence type="ECO:0000259" key="8">
    <source>
        <dbReference type="Pfam" id="PF00370"/>
    </source>
</evidence>
<evidence type="ECO:0000259" key="9">
    <source>
        <dbReference type="Pfam" id="PF02782"/>
    </source>
</evidence>
<keyword evidence="3" id="KW-0547">Nucleotide-binding</keyword>
<sequence>MEDLILAIDQGTSSTKALLMNVRGEVVAQGLANLETTYFPNGHVEQDPLALMQSVENAVKACLSGMDPKSIKGIGISNQRETFVLWDAQGKPLSPAVVWACKRSTAICEKLQDQNDWIKSRTGLLIDPYFSGTKVLWLLENDPSLRQSLEAGELYFGTVDTWILFQLTQGRSFACDLTNASRTLFFNLESLTWDTEILARWGLSSLHLPVLKRSSDDFGQTDLFGLAPDGIPVLAMIGDSHASMFGETCFAEGDTKMTLGTGCSLLMHVGNAPRVSTQGLLSTIAWSTQDEVAYAWEGAIVACGSMMEWLKKDMGILDDVRASASIAESVEEDPGVYLVPAFSGLGAPFWQMDRKASFVGMRFGTKPAHLIKATLESISFQIKAVVDAMEADFGTNIQQIAMHGGLSRNSYVQKCLQGLLAAPIHQQDNPHISAQGAAFLAGLQVGLYPNLKALKQLIQADSLASTTSHKAIKVAYETWKEIIETNTY</sequence>
<keyword evidence="5" id="KW-0067">ATP-binding</keyword>
<feature type="domain" description="Carbohydrate kinase FGGY N-terminal" evidence="8">
    <location>
        <begin position="5"/>
        <end position="246"/>
    </location>
</feature>
<dbReference type="GO" id="GO:0016301">
    <property type="term" value="F:kinase activity"/>
    <property type="evidence" value="ECO:0007669"/>
    <property type="project" value="UniProtKB-KW"/>
</dbReference>
<protein>
    <recommendedName>
        <fullName evidence="6">ATP:glycerol 3-phosphotransferase</fullName>
    </recommendedName>
</protein>
<name>A0ABW6CVR8_9BACT</name>
<evidence type="ECO:0000313" key="10">
    <source>
        <dbReference type="EMBL" id="MFD3274794.1"/>
    </source>
</evidence>
<evidence type="ECO:0000256" key="7">
    <source>
        <dbReference type="RuleBase" id="RU003733"/>
    </source>
</evidence>
<dbReference type="PIRSF" id="PIRSF000538">
    <property type="entry name" value="GlpK"/>
    <property type="match status" value="1"/>
</dbReference>
<reference evidence="10 11" key="1">
    <citation type="submission" date="2024-03" db="EMBL/GenBank/DDBJ databases">
        <title>Aquirufa genome sequencing.</title>
        <authorList>
            <person name="Pitt A."/>
            <person name="Hahn M.W."/>
        </authorList>
    </citation>
    <scope>NUCLEOTIDE SEQUENCE [LARGE SCALE GENOMIC DNA]</scope>
    <source>
        <strain evidence="10 11">PLAD-142S6K</strain>
    </source>
</reference>
<accession>A0ABW6CVR8</accession>
<keyword evidence="11" id="KW-1185">Reference proteome</keyword>
<dbReference type="RefSeq" id="WP_377974309.1">
    <property type="nucleotide sequence ID" value="NZ_JBBKYA010000001.1"/>
</dbReference>
<comment type="caution">
    <text evidence="10">The sequence shown here is derived from an EMBL/GenBank/DDBJ whole genome shotgun (WGS) entry which is preliminary data.</text>
</comment>
<evidence type="ECO:0000256" key="3">
    <source>
        <dbReference type="ARBA" id="ARBA00022741"/>
    </source>
</evidence>
<dbReference type="SUPFAM" id="SSF53067">
    <property type="entry name" value="Actin-like ATPase domain"/>
    <property type="match status" value="2"/>
</dbReference>
<dbReference type="PANTHER" id="PTHR10196:SF69">
    <property type="entry name" value="GLYCEROL KINASE"/>
    <property type="match status" value="1"/>
</dbReference>
<evidence type="ECO:0000256" key="2">
    <source>
        <dbReference type="ARBA" id="ARBA00022679"/>
    </source>
</evidence>
<evidence type="ECO:0000256" key="1">
    <source>
        <dbReference type="ARBA" id="ARBA00009156"/>
    </source>
</evidence>
<evidence type="ECO:0000313" key="11">
    <source>
        <dbReference type="Proteomes" id="UP001598114"/>
    </source>
</evidence>
<dbReference type="PROSITE" id="PS00445">
    <property type="entry name" value="FGGY_KINASES_2"/>
    <property type="match status" value="1"/>
</dbReference>
<dbReference type="Proteomes" id="UP001598114">
    <property type="component" value="Unassembled WGS sequence"/>
</dbReference>
<dbReference type="InterPro" id="IPR000577">
    <property type="entry name" value="Carb_kinase_FGGY"/>
</dbReference>
<proteinExistence type="inferred from homology"/>
<gene>
    <name evidence="10" type="ORF">SKC38_00960</name>
</gene>
<dbReference type="InterPro" id="IPR018483">
    <property type="entry name" value="Carb_kinase_FGGY_CS"/>
</dbReference>
<dbReference type="Pfam" id="PF00370">
    <property type="entry name" value="FGGY_N"/>
    <property type="match status" value="1"/>
</dbReference>
<dbReference type="InterPro" id="IPR018484">
    <property type="entry name" value="FGGY_N"/>
</dbReference>